<organism evidence="2 3">
    <name type="scientific">Saccharopolyspora shandongensis</name>
    <dbReference type="NCBI Taxonomy" id="418495"/>
    <lineage>
        <taxon>Bacteria</taxon>
        <taxon>Bacillati</taxon>
        <taxon>Actinomycetota</taxon>
        <taxon>Actinomycetes</taxon>
        <taxon>Pseudonocardiales</taxon>
        <taxon>Pseudonocardiaceae</taxon>
        <taxon>Saccharopolyspora</taxon>
    </lineage>
</organism>
<keyword evidence="3" id="KW-1185">Reference proteome</keyword>
<dbReference type="Proteomes" id="UP000199529">
    <property type="component" value="Unassembled WGS sequence"/>
</dbReference>
<evidence type="ECO:0000313" key="3">
    <source>
        <dbReference type="Proteomes" id="UP000199529"/>
    </source>
</evidence>
<protein>
    <submittedName>
        <fullName evidence="2">Alkaline phosphatase D</fullName>
    </submittedName>
</protein>
<dbReference type="EMBL" id="FNOK01000011">
    <property type="protein sequence ID" value="SDX44376.1"/>
    <property type="molecule type" value="Genomic_DNA"/>
</dbReference>
<feature type="compositionally biased region" description="Basic and acidic residues" evidence="1">
    <location>
        <begin position="1"/>
        <end position="14"/>
    </location>
</feature>
<name>A0A1H3BR72_9PSEU</name>
<proteinExistence type="predicted"/>
<evidence type="ECO:0000313" key="2">
    <source>
        <dbReference type="EMBL" id="SDX44376.1"/>
    </source>
</evidence>
<gene>
    <name evidence="2" type="ORF">SAMN05216215_101131</name>
</gene>
<sequence length="33" mass="3569">MDHRLPYASKKDAPAETAKSFVVEDGNPVLNPA</sequence>
<dbReference type="STRING" id="418495.SAMN05216215_101131"/>
<reference evidence="3" key="1">
    <citation type="submission" date="2016-10" db="EMBL/GenBank/DDBJ databases">
        <authorList>
            <person name="Varghese N."/>
            <person name="Submissions S."/>
        </authorList>
    </citation>
    <scope>NUCLEOTIDE SEQUENCE [LARGE SCALE GENOMIC DNA]</scope>
    <source>
        <strain evidence="3">CGMCC 4.3530</strain>
    </source>
</reference>
<dbReference type="AlphaFoldDB" id="A0A1H3BR72"/>
<evidence type="ECO:0000256" key="1">
    <source>
        <dbReference type="SAM" id="MobiDB-lite"/>
    </source>
</evidence>
<feature type="region of interest" description="Disordered" evidence="1">
    <location>
        <begin position="1"/>
        <end position="33"/>
    </location>
</feature>
<accession>A0A1H3BR72</accession>